<accession>A0ABT9ECK7</accession>
<evidence type="ECO:0008006" key="5">
    <source>
        <dbReference type="Google" id="ProtNLM"/>
    </source>
</evidence>
<feature type="transmembrane region" description="Helical" evidence="2">
    <location>
        <begin position="57"/>
        <end position="77"/>
    </location>
</feature>
<feature type="region of interest" description="Disordered" evidence="1">
    <location>
        <begin position="160"/>
        <end position="183"/>
    </location>
</feature>
<evidence type="ECO:0000313" key="4">
    <source>
        <dbReference type="Proteomes" id="UP001243009"/>
    </source>
</evidence>
<proteinExistence type="predicted"/>
<evidence type="ECO:0000256" key="2">
    <source>
        <dbReference type="SAM" id="Phobius"/>
    </source>
</evidence>
<keyword evidence="4" id="KW-1185">Reference proteome</keyword>
<protein>
    <recommendedName>
        <fullName evidence="5">Cation/H+ exchanger domain-containing protein</fullName>
    </recommendedName>
</protein>
<keyword evidence="2" id="KW-1133">Transmembrane helix</keyword>
<dbReference type="RefSeq" id="WP_305108804.1">
    <property type="nucleotide sequence ID" value="NZ_JAUTWS010000141.1"/>
</dbReference>
<feature type="transmembrane region" description="Helical" evidence="2">
    <location>
        <begin position="89"/>
        <end position="112"/>
    </location>
</feature>
<dbReference type="Proteomes" id="UP001243009">
    <property type="component" value="Unassembled WGS sequence"/>
</dbReference>
<name>A0ABT9ECK7_9PROT</name>
<keyword evidence="2" id="KW-0472">Membrane</keyword>
<sequence>MTALALALLGFAVLAASWLNLVLERAPLSLPMLAVGAGWALARLAGSTQFAFVHRNLIHDVVTLVLVAAVMGAGLAIDRPFGLRGWGGTWRLLGIAMLISALGIVVGVCWTLDFPIGIAILLAGILAPTDPVLARAVQVGPPGSGEEGEARFALTSRPGSMVGSPFPSSCSASPSSSTLRRTPGPISPLPGWFGIWLGRSSRRSSWASHWARV</sequence>
<feature type="compositionally biased region" description="Low complexity" evidence="1">
    <location>
        <begin position="164"/>
        <end position="177"/>
    </location>
</feature>
<comment type="caution">
    <text evidence="3">The sequence shown here is derived from an EMBL/GenBank/DDBJ whole genome shotgun (WGS) entry which is preliminary data.</text>
</comment>
<dbReference type="EMBL" id="JAUTWS010000141">
    <property type="protein sequence ID" value="MDO9713957.1"/>
    <property type="molecule type" value="Genomic_DNA"/>
</dbReference>
<keyword evidence="2" id="KW-0812">Transmembrane</keyword>
<gene>
    <name evidence="3" type="ORF">Q7A36_36980</name>
</gene>
<evidence type="ECO:0000313" key="3">
    <source>
        <dbReference type="EMBL" id="MDO9713957.1"/>
    </source>
</evidence>
<feature type="transmembrane region" description="Helical" evidence="2">
    <location>
        <begin position="25"/>
        <end position="45"/>
    </location>
</feature>
<organism evidence="3 4">
    <name type="scientific">Paracraurococcus lichenis</name>
    <dbReference type="NCBI Taxonomy" id="3064888"/>
    <lineage>
        <taxon>Bacteria</taxon>
        <taxon>Pseudomonadati</taxon>
        <taxon>Pseudomonadota</taxon>
        <taxon>Alphaproteobacteria</taxon>
        <taxon>Acetobacterales</taxon>
        <taxon>Roseomonadaceae</taxon>
        <taxon>Paracraurococcus</taxon>
    </lineage>
</organism>
<evidence type="ECO:0000256" key="1">
    <source>
        <dbReference type="SAM" id="MobiDB-lite"/>
    </source>
</evidence>
<reference evidence="3 4" key="1">
    <citation type="submission" date="2023-08" db="EMBL/GenBank/DDBJ databases">
        <title>The draft genome sequence of Paracraurococcus sp. LOR1-02.</title>
        <authorList>
            <person name="Kingkaew E."/>
            <person name="Tanasupawat S."/>
        </authorList>
    </citation>
    <scope>NUCLEOTIDE SEQUENCE [LARGE SCALE GENOMIC DNA]</scope>
    <source>
        <strain evidence="3 4">LOR1-02</strain>
    </source>
</reference>